<keyword evidence="3" id="KW-0732">Signal</keyword>
<name>A0AAV9GGK4_9PEZI</name>
<sequence length="509" mass="54302">MQFTLAAFLQLGCLAAAQTLRPSVSLSHGTYLGTTTQVALSTSTATVNKFIGIPFADPPVRFRASRLPSPSNKTFDATVQQPSCQSEEDCLHLNIFAPKTPGLKAVLVWWHGGALQMGSSAGTDGSNLAANEDIVVVVAQYRLGVFGFPGNVSGLPADELNAGFRDQKTTLKWIQENIAAFGGDKTKVTISGDSAGAVSADSQLMSEPFDKPLFHAAILQSGGLHTFNRIALQIGPASTGLGTGNKKDEQPFLTLAKALNCDVDKALACVQSKTAAEVRVGVSRVNLLFPPVDDGGLSSVGDSDSARRAGRTVKVPVLIGSTFEEGNIFPQNNIASKTFDEWTRIVYPENAAARSEVARAYAVGSDWLIQSESDARNLLHSDYQFACTTTYDANMMASIGIPTWRYLFNASFPNGRRAGHGSDVGFLFGSSQSTDQNKILSRRIQGAWASFVKDPQAGPGWAKYGSAPKSLGNLGGEGDRKSITLSDPQVVDSRCHVWTDAYDPNRPKS</sequence>
<feature type="chain" id="PRO_5043112107" description="Carboxylic ester hydrolase" evidence="3">
    <location>
        <begin position="18"/>
        <end position="509"/>
    </location>
</feature>
<dbReference type="InterPro" id="IPR019826">
    <property type="entry name" value="Carboxylesterase_B_AS"/>
</dbReference>
<dbReference type="Pfam" id="PF00135">
    <property type="entry name" value="COesterase"/>
    <property type="match status" value="1"/>
</dbReference>
<gene>
    <name evidence="5" type="ORF">QBC34DRAFT_331361</name>
</gene>
<evidence type="ECO:0000313" key="6">
    <source>
        <dbReference type="Proteomes" id="UP001321760"/>
    </source>
</evidence>
<dbReference type="Proteomes" id="UP001321760">
    <property type="component" value="Unassembled WGS sequence"/>
</dbReference>
<dbReference type="PANTHER" id="PTHR11559">
    <property type="entry name" value="CARBOXYLESTERASE"/>
    <property type="match status" value="1"/>
</dbReference>
<dbReference type="SUPFAM" id="SSF53474">
    <property type="entry name" value="alpha/beta-Hydrolases"/>
    <property type="match status" value="1"/>
</dbReference>
<reference evidence="5" key="2">
    <citation type="submission" date="2023-05" db="EMBL/GenBank/DDBJ databases">
        <authorList>
            <consortium name="Lawrence Berkeley National Laboratory"/>
            <person name="Steindorff A."/>
            <person name="Hensen N."/>
            <person name="Bonometti L."/>
            <person name="Westerberg I."/>
            <person name="Brannstrom I.O."/>
            <person name="Guillou S."/>
            <person name="Cros-Aarteil S."/>
            <person name="Calhoun S."/>
            <person name="Haridas S."/>
            <person name="Kuo A."/>
            <person name="Mondo S."/>
            <person name="Pangilinan J."/>
            <person name="Riley R."/>
            <person name="Labutti K."/>
            <person name="Andreopoulos B."/>
            <person name="Lipzen A."/>
            <person name="Chen C."/>
            <person name="Yanf M."/>
            <person name="Daum C."/>
            <person name="Ng V."/>
            <person name="Clum A."/>
            <person name="Ohm R."/>
            <person name="Martin F."/>
            <person name="Silar P."/>
            <person name="Natvig D."/>
            <person name="Lalanne C."/>
            <person name="Gautier V."/>
            <person name="Ament-Velasquez S.L."/>
            <person name="Kruys A."/>
            <person name="Hutchinson M.I."/>
            <person name="Powell A.J."/>
            <person name="Barry K."/>
            <person name="Miller A.N."/>
            <person name="Grigoriev I.V."/>
            <person name="Debuchy R."/>
            <person name="Gladieux P."/>
            <person name="Thoren M.H."/>
            <person name="Johannesson H."/>
        </authorList>
    </citation>
    <scope>NUCLEOTIDE SEQUENCE</scope>
    <source>
        <strain evidence="5">PSN243</strain>
    </source>
</reference>
<dbReference type="PROSITE" id="PS00122">
    <property type="entry name" value="CARBOXYLESTERASE_B_1"/>
    <property type="match status" value="1"/>
</dbReference>
<accession>A0AAV9GGK4</accession>
<feature type="domain" description="Carboxylesterase type B" evidence="4">
    <location>
        <begin position="22"/>
        <end position="471"/>
    </location>
</feature>
<evidence type="ECO:0000256" key="1">
    <source>
        <dbReference type="ARBA" id="ARBA00005964"/>
    </source>
</evidence>
<keyword evidence="6" id="KW-1185">Reference proteome</keyword>
<protein>
    <recommendedName>
        <fullName evidence="3">Carboxylic ester hydrolase</fullName>
        <ecNumber evidence="3">3.1.1.-</ecNumber>
    </recommendedName>
</protein>
<feature type="signal peptide" evidence="3">
    <location>
        <begin position="1"/>
        <end position="17"/>
    </location>
</feature>
<evidence type="ECO:0000259" key="4">
    <source>
        <dbReference type="Pfam" id="PF00135"/>
    </source>
</evidence>
<evidence type="ECO:0000256" key="2">
    <source>
        <dbReference type="ARBA" id="ARBA00022801"/>
    </source>
</evidence>
<reference evidence="5" key="1">
    <citation type="journal article" date="2023" name="Mol. Phylogenet. Evol.">
        <title>Genome-scale phylogeny and comparative genomics of the fungal order Sordariales.</title>
        <authorList>
            <person name="Hensen N."/>
            <person name="Bonometti L."/>
            <person name="Westerberg I."/>
            <person name="Brannstrom I.O."/>
            <person name="Guillou S."/>
            <person name="Cros-Aarteil S."/>
            <person name="Calhoun S."/>
            <person name="Haridas S."/>
            <person name="Kuo A."/>
            <person name="Mondo S."/>
            <person name="Pangilinan J."/>
            <person name="Riley R."/>
            <person name="LaButti K."/>
            <person name="Andreopoulos B."/>
            <person name="Lipzen A."/>
            <person name="Chen C."/>
            <person name="Yan M."/>
            <person name="Daum C."/>
            <person name="Ng V."/>
            <person name="Clum A."/>
            <person name="Steindorff A."/>
            <person name="Ohm R.A."/>
            <person name="Martin F."/>
            <person name="Silar P."/>
            <person name="Natvig D.O."/>
            <person name="Lalanne C."/>
            <person name="Gautier V."/>
            <person name="Ament-Velasquez S.L."/>
            <person name="Kruys A."/>
            <person name="Hutchinson M.I."/>
            <person name="Powell A.J."/>
            <person name="Barry K."/>
            <person name="Miller A.N."/>
            <person name="Grigoriev I.V."/>
            <person name="Debuchy R."/>
            <person name="Gladieux P."/>
            <person name="Hiltunen Thoren M."/>
            <person name="Johannesson H."/>
        </authorList>
    </citation>
    <scope>NUCLEOTIDE SEQUENCE</scope>
    <source>
        <strain evidence="5">PSN243</strain>
    </source>
</reference>
<dbReference type="InterPro" id="IPR050309">
    <property type="entry name" value="Type-B_Carboxylest/Lipase"/>
</dbReference>
<dbReference type="GO" id="GO:0016787">
    <property type="term" value="F:hydrolase activity"/>
    <property type="evidence" value="ECO:0007669"/>
    <property type="project" value="UniProtKB-KW"/>
</dbReference>
<dbReference type="EC" id="3.1.1.-" evidence="3"/>
<dbReference type="Gene3D" id="3.40.50.1820">
    <property type="entry name" value="alpha/beta hydrolase"/>
    <property type="match status" value="1"/>
</dbReference>
<evidence type="ECO:0000256" key="3">
    <source>
        <dbReference type="RuleBase" id="RU361235"/>
    </source>
</evidence>
<comment type="caution">
    <text evidence="5">The sequence shown here is derived from an EMBL/GenBank/DDBJ whole genome shotgun (WGS) entry which is preliminary data.</text>
</comment>
<organism evidence="5 6">
    <name type="scientific">Podospora aff. communis PSN243</name>
    <dbReference type="NCBI Taxonomy" id="3040156"/>
    <lineage>
        <taxon>Eukaryota</taxon>
        <taxon>Fungi</taxon>
        <taxon>Dikarya</taxon>
        <taxon>Ascomycota</taxon>
        <taxon>Pezizomycotina</taxon>
        <taxon>Sordariomycetes</taxon>
        <taxon>Sordariomycetidae</taxon>
        <taxon>Sordariales</taxon>
        <taxon>Podosporaceae</taxon>
        <taxon>Podospora</taxon>
    </lineage>
</organism>
<dbReference type="InterPro" id="IPR029058">
    <property type="entry name" value="AB_hydrolase_fold"/>
</dbReference>
<dbReference type="InterPro" id="IPR002018">
    <property type="entry name" value="CarbesteraseB"/>
</dbReference>
<evidence type="ECO:0000313" key="5">
    <source>
        <dbReference type="EMBL" id="KAK4446525.1"/>
    </source>
</evidence>
<proteinExistence type="inferred from homology"/>
<comment type="similarity">
    <text evidence="1 3">Belongs to the type-B carboxylesterase/lipase family.</text>
</comment>
<dbReference type="AlphaFoldDB" id="A0AAV9GGK4"/>
<dbReference type="EMBL" id="MU865956">
    <property type="protein sequence ID" value="KAK4446525.1"/>
    <property type="molecule type" value="Genomic_DNA"/>
</dbReference>
<keyword evidence="2 3" id="KW-0378">Hydrolase</keyword>